<dbReference type="AlphaFoldDB" id="A0A6A6G475"/>
<feature type="non-terminal residue" evidence="2">
    <location>
        <position position="1"/>
    </location>
</feature>
<name>A0A6A6G475_9PEZI</name>
<dbReference type="EMBL" id="ML992512">
    <property type="protein sequence ID" value="KAF2220526.1"/>
    <property type="molecule type" value="Genomic_DNA"/>
</dbReference>
<feature type="domain" description="BTB" evidence="1">
    <location>
        <begin position="6"/>
        <end position="65"/>
    </location>
</feature>
<dbReference type="PROSITE" id="PS50097">
    <property type="entry name" value="BTB"/>
    <property type="match status" value="1"/>
</dbReference>
<proteinExistence type="predicted"/>
<dbReference type="InterPro" id="IPR000210">
    <property type="entry name" value="BTB/POZ_dom"/>
</dbReference>
<accession>A0A6A6G475</accession>
<organism evidence="2 3">
    <name type="scientific">Elsinoe ampelina</name>
    <dbReference type="NCBI Taxonomy" id="302913"/>
    <lineage>
        <taxon>Eukaryota</taxon>
        <taxon>Fungi</taxon>
        <taxon>Dikarya</taxon>
        <taxon>Ascomycota</taxon>
        <taxon>Pezizomycotina</taxon>
        <taxon>Dothideomycetes</taxon>
        <taxon>Dothideomycetidae</taxon>
        <taxon>Myriangiales</taxon>
        <taxon>Elsinoaceae</taxon>
        <taxon>Elsinoe</taxon>
    </lineage>
</organism>
<dbReference type="Proteomes" id="UP000799538">
    <property type="component" value="Unassembled WGS sequence"/>
</dbReference>
<gene>
    <name evidence="2" type="ORF">BDZ85DRAFT_183490</name>
</gene>
<dbReference type="InterPro" id="IPR011333">
    <property type="entry name" value="SKP1/BTB/POZ_sf"/>
</dbReference>
<dbReference type="CDD" id="cd18186">
    <property type="entry name" value="BTB_POZ_ZBTB_KLHL-like"/>
    <property type="match status" value="1"/>
</dbReference>
<dbReference type="OrthoDB" id="6359816at2759"/>
<dbReference type="PANTHER" id="PTHR24413">
    <property type="entry name" value="SPECKLE-TYPE POZ PROTEIN"/>
    <property type="match status" value="1"/>
</dbReference>
<feature type="non-terminal residue" evidence="2">
    <location>
        <position position="65"/>
    </location>
</feature>
<dbReference type="Gene3D" id="3.30.710.10">
    <property type="entry name" value="Potassium Channel Kv1.1, Chain A"/>
    <property type="match status" value="1"/>
</dbReference>
<evidence type="ECO:0000259" key="1">
    <source>
        <dbReference type="PROSITE" id="PS50097"/>
    </source>
</evidence>
<evidence type="ECO:0000313" key="2">
    <source>
        <dbReference type="EMBL" id="KAF2220526.1"/>
    </source>
</evidence>
<reference evidence="3" key="1">
    <citation type="journal article" date="2020" name="Stud. Mycol.">
        <title>101 Dothideomycetes genomes: A test case for predicting lifestyles and emergence of pathogens.</title>
        <authorList>
            <person name="Haridas S."/>
            <person name="Albert R."/>
            <person name="Binder M."/>
            <person name="Bloem J."/>
            <person name="LaButti K."/>
            <person name="Salamov A."/>
            <person name="Andreopoulos B."/>
            <person name="Baker S."/>
            <person name="Barry K."/>
            <person name="Bills G."/>
            <person name="Bluhm B."/>
            <person name="Cannon C."/>
            <person name="Castanera R."/>
            <person name="Culley D."/>
            <person name="Daum C."/>
            <person name="Ezra D."/>
            <person name="Gonzalez J."/>
            <person name="Henrissat B."/>
            <person name="Kuo A."/>
            <person name="Liang C."/>
            <person name="Lipzen A."/>
            <person name="Lutzoni F."/>
            <person name="Magnuson J."/>
            <person name="Mondo S."/>
            <person name="Nolan M."/>
            <person name="Ohm R."/>
            <person name="Pangilinan J."/>
            <person name="Park H.-J."/>
            <person name="Ramirez L."/>
            <person name="Alfaro M."/>
            <person name="Sun H."/>
            <person name="Tritt A."/>
            <person name="Yoshinaga Y."/>
            <person name="Zwiers L.-H."/>
            <person name="Turgeon B."/>
            <person name="Goodwin S."/>
            <person name="Spatafora J."/>
            <person name="Crous P."/>
            <person name="Grigoriev I."/>
        </authorList>
    </citation>
    <scope>NUCLEOTIDE SEQUENCE [LARGE SCALE GENOMIC DNA]</scope>
    <source>
        <strain evidence="3">CECT 20119</strain>
    </source>
</reference>
<evidence type="ECO:0000313" key="3">
    <source>
        <dbReference type="Proteomes" id="UP000799538"/>
    </source>
</evidence>
<dbReference type="Pfam" id="PF00651">
    <property type="entry name" value="BTB"/>
    <property type="match status" value="1"/>
</dbReference>
<protein>
    <submittedName>
        <fullName evidence="2">BTB/POZ protein</fullName>
    </submittedName>
</protein>
<sequence length="65" mass="7681">KDATFSDVTICFGDRQFYAHKVILASRSEYFKSMFTNAFKESNQRTITLEDDDPEALEIMLNWMY</sequence>
<keyword evidence="3" id="KW-1185">Reference proteome</keyword>
<dbReference type="SUPFAM" id="SSF54695">
    <property type="entry name" value="POZ domain"/>
    <property type="match status" value="1"/>
</dbReference>